<dbReference type="SUPFAM" id="SSF49464">
    <property type="entry name" value="Carboxypeptidase regulatory domain-like"/>
    <property type="match status" value="1"/>
</dbReference>
<protein>
    <recommendedName>
        <fullName evidence="2">Squalene cyclase C-terminal domain-containing protein</fullName>
    </recommendedName>
</protein>
<sequence>MSIKIITFLFSLLAFVNVQAAVDLSWLVSQQNPDGSFTAQNDIGYQAQNASEVLQTLHLLGDINLVDENLALQIINLSDLAYLENIARGIVAYKNAGIDASVLVAQLKLFINEDGGFGSRIGYQSTVLDTALAVRALAVSGSLLDDDFSYAVSYLIDFQNADGSWAGAGNLSSVYITTSTSLALFKAQTTFNVTDKINAANAFLIDHIQNNIADIETFEVALAVLSIAPTTSDKVPYTFLVDRLLQTRDVDGSWTQDIYTTALAMRALYLNEQVVPVNEDLSSVVTSGSSISAVTGVITDGLSGQVLSGAIVSVTTADGNNTNAVTDVDGRYAISNLFPGSASISVDLAGYHTATAAPVLLAGVIHRFNPALALQ</sequence>
<evidence type="ECO:0000313" key="1">
    <source>
        <dbReference type="EMBL" id="VAW50953.1"/>
    </source>
</evidence>
<accession>A0A3B0WF32</accession>
<dbReference type="Gene3D" id="2.60.40.1120">
    <property type="entry name" value="Carboxypeptidase-like, regulatory domain"/>
    <property type="match status" value="1"/>
</dbReference>
<dbReference type="InterPro" id="IPR008930">
    <property type="entry name" value="Terpenoid_cyclase/PrenylTrfase"/>
</dbReference>
<evidence type="ECO:0008006" key="2">
    <source>
        <dbReference type="Google" id="ProtNLM"/>
    </source>
</evidence>
<dbReference type="InterPro" id="IPR008969">
    <property type="entry name" value="CarboxyPept-like_regulatory"/>
</dbReference>
<proteinExistence type="predicted"/>
<dbReference type="EMBL" id="UOFE01000009">
    <property type="protein sequence ID" value="VAW50953.1"/>
    <property type="molecule type" value="Genomic_DNA"/>
</dbReference>
<dbReference type="Pfam" id="PF13620">
    <property type="entry name" value="CarboxypepD_reg"/>
    <property type="match status" value="1"/>
</dbReference>
<reference evidence="1" key="1">
    <citation type="submission" date="2018-06" db="EMBL/GenBank/DDBJ databases">
        <authorList>
            <person name="Zhirakovskaya E."/>
        </authorList>
    </citation>
    <scope>NUCLEOTIDE SEQUENCE</scope>
</reference>
<dbReference type="AlphaFoldDB" id="A0A3B0WF32"/>
<dbReference type="CDD" id="cd00688">
    <property type="entry name" value="ISOPREN_C2_like"/>
    <property type="match status" value="1"/>
</dbReference>
<name>A0A3B0WF32_9ZZZZ</name>
<gene>
    <name evidence="1" type="ORF">MNBD_GAMMA05-1441</name>
</gene>
<dbReference type="Gene3D" id="1.50.10.20">
    <property type="match status" value="1"/>
</dbReference>
<feature type="non-terminal residue" evidence="1">
    <location>
        <position position="375"/>
    </location>
</feature>
<organism evidence="1">
    <name type="scientific">hydrothermal vent metagenome</name>
    <dbReference type="NCBI Taxonomy" id="652676"/>
    <lineage>
        <taxon>unclassified sequences</taxon>
        <taxon>metagenomes</taxon>
        <taxon>ecological metagenomes</taxon>
    </lineage>
</organism>
<dbReference type="SUPFAM" id="SSF48239">
    <property type="entry name" value="Terpenoid cyclases/Protein prenyltransferases"/>
    <property type="match status" value="1"/>
</dbReference>